<evidence type="ECO:0000256" key="1">
    <source>
        <dbReference type="SAM" id="MobiDB-lite"/>
    </source>
</evidence>
<feature type="domain" description="CshA" evidence="2">
    <location>
        <begin position="273"/>
        <end position="339"/>
    </location>
</feature>
<feature type="non-terminal residue" evidence="3">
    <location>
        <position position="697"/>
    </location>
</feature>
<dbReference type="Pfam" id="PF17963">
    <property type="entry name" value="Big_9"/>
    <property type="match status" value="1"/>
</dbReference>
<evidence type="ECO:0000313" key="4">
    <source>
        <dbReference type="Proteomes" id="UP000199439"/>
    </source>
</evidence>
<sequence>MVNFTRYSTALKLNLFLLVIGCFLLNSLNTFGQTQPTFNLSQGPTLLANGAADEQIGAKYIYQDIEFSADGILIDAIVTIVDKVNVDEPNADSFTVDSTLGVDDRFEPTVNTGAGDGYVEWQIEFVLDGTVTDANDVGVRARLESFAVEAIDVDGFEYFEVIITDSYTIEGGNTPATELVVSQNGVWTRFQSDTDFAPGISPGDTQFAVRVNYTNISTINFRNGSSNNSNNRQNSMTFLGEVTFDVENTTNVNEPPFVMDNNGNVISSNNLFTGNVLTGSGDSDGNLDPTTVRLIDPNDPSNQGVVGSPLVVSGVGVYTVDNSGGIVFTPEKDYVGDASILFSVEDDLGVSSDQATLGITLVDPCLGGISGTLVWETAPTSNSEFDWTPDGALSNTFNDISGTGLNSTITFTGDTSTLSAWNFGTGNTPEVNVDNGIEALQFFTSGFDASGITITIAFSQPVNEVEFDLSHINGAGPNGDAYTISASEVGGSTLFPLFTESANPSYTTNNFGFIDSNDNSTFGDNDEVGVSFSSLNGINSITLVWDECTACNAGTVHGSAIQDISFCFSDDTPVAVADTVSVNEDELIAINILSNDDFGDNGPSSSAVTITSGPTNGIATVNDGTTPNDPTDDTIDYTPNANYSGSDQLTYEICDADGDCTTAVVTINVDPVTDAIVDANETVSTNEDTPVSGDLFS</sequence>
<gene>
    <name evidence="3" type="ORF">SAMN04487987_1183</name>
</gene>
<organism evidence="3 4">
    <name type="scientific">Algibacter pectinivorans</name>
    <dbReference type="NCBI Taxonomy" id="870482"/>
    <lineage>
        <taxon>Bacteria</taxon>
        <taxon>Pseudomonadati</taxon>
        <taxon>Bacteroidota</taxon>
        <taxon>Flavobacteriia</taxon>
        <taxon>Flavobacteriales</taxon>
        <taxon>Flavobacteriaceae</taxon>
        <taxon>Algibacter</taxon>
    </lineage>
</organism>
<evidence type="ECO:0000313" key="3">
    <source>
        <dbReference type="EMBL" id="SFD43507.1"/>
    </source>
</evidence>
<accession>A0A1I1SAR4</accession>
<dbReference type="Gene3D" id="2.60.40.3440">
    <property type="match status" value="1"/>
</dbReference>
<keyword evidence="4" id="KW-1185">Reference proteome</keyword>
<feature type="compositionally biased region" description="Polar residues" evidence="1">
    <location>
        <begin position="609"/>
        <end position="619"/>
    </location>
</feature>
<dbReference type="Pfam" id="PF19076">
    <property type="entry name" value="CshA_repeat"/>
    <property type="match status" value="1"/>
</dbReference>
<name>A0A1I1SAR4_9FLAO</name>
<dbReference type="AlphaFoldDB" id="A0A1I1SAR4"/>
<evidence type="ECO:0000259" key="2">
    <source>
        <dbReference type="Pfam" id="PF19076"/>
    </source>
</evidence>
<dbReference type="RefSeq" id="WP_245750674.1">
    <property type="nucleotide sequence ID" value="NZ_FOMI01000018.1"/>
</dbReference>
<dbReference type="EMBL" id="FOMI01000018">
    <property type="protein sequence ID" value="SFD43507.1"/>
    <property type="molecule type" value="Genomic_DNA"/>
</dbReference>
<dbReference type="Proteomes" id="UP000199439">
    <property type="component" value="Unassembled WGS sequence"/>
</dbReference>
<protein>
    <submittedName>
        <fullName evidence="3">CshA-type fibril repeat-containing protein</fullName>
    </submittedName>
</protein>
<dbReference type="STRING" id="870482.SAMN04487987_1183"/>
<proteinExistence type="predicted"/>
<feature type="region of interest" description="Disordered" evidence="1">
    <location>
        <begin position="609"/>
        <end position="630"/>
    </location>
</feature>
<reference evidence="4" key="1">
    <citation type="submission" date="2016-10" db="EMBL/GenBank/DDBJ databases">
        <authorList>
            <person name="Varghese N."/>
            <person name="Submissions S."/>
        </authorList>
    </citation>
    <scope>NUCLEOTIDE SEQUENCE [LARGE SCALE GENOMIC DNA]</scope>
    <source>
        <strain evidence="4">DSM 25730</strain>
    </source>
</reference>
<dbReference type="InterPro" id="IPR026395">
    <property type="entry name" value="CshA_fibril"/>
</dbReference>